<feature type="coiled-coil region" evidence="2">
    <location>
        <begin position="44"/>
        <end position="71"/>
    </location>
</feature>
<gene>
    <name evidence="5" type="ORF">ACFSCX_09570</name>
</gene>
<name>A0ABW4LNS1_9BACI</name>
<organism evidence="5 6">
    <name type="scientific">Bacillus salitolerans</name>
    <dbReference type="NCBI Taxonomy" id="1437434"/>
    <lineage>
        <taxon>Bacteria</taxon>
        <taxon>Bacillati</taxon>
        <taxon>Bacillota</taxon>
        <taxon>Bacilli</taxon>
        <taxon>Bacillales</taxon>
        <taxon>Bacillaceae</taxon>
        <taxon>Bacillus</taxon>
    </lineage>
</organism>
<proteinExistence type="predicted"/>
<comment type="caution">
    <text evidence="5">The sequence shown here is derived from an EMBL/GenBank/DDBJ whole genome shotgun (WGS) entry which is preliminary data.</text>
</comment>
<dbReference type="Pfam" id="PF00395">
    <property type="entry name" value="SLH"/>
    <property type="match status" value="2"/>
</dbReference>
<evidence type="ECO:0000256" key="1">
    <source>
        <dbReference type="ARBA" id="ARBA00022729"/>
    </source>
</evidence>
<reference evidence="6" key="1">
    <citation type="journal article" date="2019" name="Int. J. Syst. Evol. Microbiol.">
        <title>The Global Catalogue of Microorganisms (GCM) 10K type strain sequencing project: providing services to taxonomists for standard genome sequencing and annotation.</title>
        <authorList>
            <consortium name="The Broad Institute Genomics Platform"/>
            <consortium name="The Broad Institute Genome Sequencing Center for Infectious Disease"/>
            <person name="Wu L."/>
            <person name="Ma J."/>
        </authorList>
    </citation>
    <scope>NUCLEOTIDE SEQUENCE [LARGE SCALE GENOMIC DNA]</scope>
    <source>
        <strain evidence="6">CCUG 49339</strain>
    </source>
</reference>
<feature type="chain" id="PRO_5046165471" evidence="3">
    <location>
        <begin position="20"/>
        <end position="259"/>
    </location>
</feature>
<sequence length="259" mass="28978">MRSRLLLLLVGVICSLALAGCEQEKTSANEGYEIATVEWSENVLSNTSRKVNDVDQRAAQLEKEIASLQAKINNSTVFKDVPKGYWAYIEIMNLYNKGIISGYPEEKKFYPENEISRYQAASMLIKALNLPKSTNQSVFTDVPSGHWTEEVVMTVYDAGLFKGSNGNFMPTAPMKRIHMATVLQRAFDLQDNGDEFIPYVDVLEGSEGYEVIKIISQHDIAKGSNGYFSPNNPTRRSHFSAFLTRALSIETLETKEAAK</sequence>
<protein>
    <submittedName>
        <fullName evidence="5">S-layer homology domain-containing protein</fullName>
    </submittedName>
</protein>
<keyword evidence="2" id="KW-0175">Coiled coil</keyword>
<keyword evidence="1 3" id="KW-0732">Signal</keyword>
<feature type="domain" description="SLH" evidence="4">
    <location>
        <begin position="74"/>
        <end position="138"/>
    </location>
</feature>
<evidence type="ECO:0000313" key="6">
    <source>
        <dbReference type="Proteomes" id="UP001597214"/>
    </source>
</evidence>
<dbReference type="RefSeq" id="WP_377927987.1">
    <property type="nucleotide sequence ID" value="NZ_JBHUEM010000011.1"/>
</dbReference>
<evidence type="ECO:0000256" key="3">
    <source>
        <dbReference type="SAM" id="SignalP"/>
    </source>
</evidence>
<evidence type="ECO:0000259" key="4">
    <source>
        <dbReference type="PROSITE" id="PS51272"/>
    </source>
</evidence>
<keyword evidence="6" id="KW-1185">Reference proteome</keyword>
<feature type="domain" description="SLH" evidence="4">
    <location>
        <begin position="139"/>
        <end position="197"/>
    </location>
</feature>
<dbReference type="EMBL" id="JBHUEM010000011">
    <property type="protein sequence ID" value="MFD1736815.1"/>
    <property type="molecule type" value="Genomic_DNA"/>
</dbReference>
<dbReference type="PANTHER" id="PTHR43308">
    <property type="entry name" value="OUTER MEMBRANE PROTEIN ALPHA-RELATED"/>
    <property type="match status" value="1"/>
</dbReference>
<accession>A0ABW4LNS1</accession>
<dbReference type="PROSITE" id="PS51272">
    <property type="entry name" value="SLH"/>
    <property type="match status" value="2"/>
</dbReference>
<dbReference type="Proteomes" id="UP001597214">
    <property type="component" value="Unassembled WGS sequence"/>
</dbReference>
<feature type="signal peptide" evidence="3">
    <location>
        <begin position="1"/>
        <end position="19"/>
    </location>
</feature>
<evidence type="ECO:0000313" key="5">
    <source>
        <dbReference type="EMBL" id="MFD1736815.1"/>
    </source>
</evidence>
<dbReference type="InterPro" id="IPR001119">
    <property type="entry name" value="SLH_dom"/>
</dbReference>
<dbReference type="PROSITE" id="PS51257">
    <property type="entry name" value="PROKAR_LIPOPROTEIN"/>
    <property type="match status" value="1"/>
</dbReference>
<dbReference type="PANTHER" id="PTHR43308:SF5">
    <property type="entry name" value="S-LAYER PROTEIN _ PEPTIDOGLYCAN ENDO-BETA-N-ACETYLGLUCOSAMINIDASE"/>
    <property type="match status" value="1"/>
</dbReference>
<evidence type="ECO:0000256" key="2">
    <source>
        <dbReference type="SAM" id="Coils"/>
    </source>
</evidence>
<dbReference type="InterPro" id="IPR051465">
    <property type="entry name" value="Cell_Envelope_Struct_Comp"/>
</dbReference>